<dbReference type="EMBL" id="GL453640">
    <property type="protein sequence ID" value="EFN75810.1"/>
    <property type="molecule type" value="Genomic_DNA"/>
</dbReference>
<sequence>MRSPGSGSGGGGSRAATRAASPSSPRTPRDKNAPGCNDSGSALDKNPLRDLHIHVRQVQLALLHFRDVVSKKKLEMLPGNGTIVLDTVTTIHNALKSYLLYENSGIFPNFYFKNLGHFVKEQDMLEVKKTKNKSTIYSMLRFK</sequence>
<feature type="compositionally biased region" description="Gly residues" evidence="1">
    <location>
        <begin position="1"/>
        <end position="13"/>
    </location>
</feature>
<feature type="compositionally biased region" description="Low complexity" evidence="1">
    <location>
        <begin position="14"/>
        <end position="26"/>
    </location>
</feature>
<accession>E2C8C0</accession>
<dbReference type="AlphaFoldDB" id="E2C8C0"/>
<protein>
    <submittedName>
        <fullName evidence="2">Guanine nucleotide-releasing factor 2</fullName>
    </submittedName>
</protein>
<evidence type="ECO:0000313" key="3">
    <source>
        <dbReference type="Proteomes" id="UP000008237"/>
    </source>
</evidence>
<gene>
    <name evidence="2" type="ORF">EAI_00489</name>
</gene>
<dbReference type="OrthoDB" id="25179at2759"/>
<organism evidence="3">
    <name type="scientific">Harpegnathos saltator</name>
    <name type="common">Jerdon's jumping ant</name>
    <dbReference type="NCBI Taxonomy" id="610380"/>
    <lineage>
        <taxon>Eukaryota</taxon>
        <taxon>Metazoa</taxon>
        <taxon>Ecdysozoa</taxon>
        <taxon>Arthropoda</taxon>
        <taxon>Hexapoda</taxon>
        <taxon>Insecta</taxon>
        <taxon>Pterygota</taxon>
        <taxon>Neoptera</taxon>
        <taxon>Endopterygota</taxon>
        <taxon>Hymenoptera</taxon>
        <taxon>Apocrita</taxon>
        <taxon>Aculeata</taxon>
        <taxon>Formicoidea</taxon>
        <taxon>Formicidae</taxon>
        <taxon>Ponerinae</taxon>
        <taxon>Ponerini</taxon>
        <taxon>Harpegnathos</taxon>
    </lineage>
</organism>
<keyword evidence="3" id="KW-1185">Reference proteome</keyword>
<proteinExistence type="predicted"/>
<reference evidence="2 3" key="1">
    <citation type="journal article" date="2010" name="Science">
        <title>Genomic comparison of the ants Camponotus floridanus and Harpegnathos saltator.</title>
        <authorList>
            <person name="Bonasio R."/>
            <person name="Zhang G."/>
            <person name="Ye C."/>
            <person name="Mutti N.S."/>
            <person name="Fang X."/>
            <person name="Qin N."/>
            <person name="Donahue G."/>
            <person name="Yang P."/>
            <person name="Li Q."/>
            <person name="Li C."/>
            <person name="Zhang P."/>
            <person name="Huang Z."/>
            <person name="Berger S.L."/>
            <person name="Reinberg D."/>
            <person name="Wang J."/>
            <person name="Liebig J."/>
        </authorList>
    </citation>
    <scope>NUCLEOTIDE SEQUENCE [LARGE SCALE GENOMIC DNA]</scope>
    <source>
        <strain evidence="2 3">R22 G/1</strain>
    </source>
</reference>
<dbReference type="Proteomes" id="UP000008237">
    <property type="component" value="Unassembled WGS sequence"/>
</dbReference>
<evidence type="ECO:0000256" key="1">
    <source>
        <dbReference type="SAM" id="MobiDB-lite"/>
    </source>
</evidence>
<dbReference type="STRING" id="610380.E2C8C0"/>
<evidence type="ECO:0000313" key="2">
    <source>
        <dbReference type="EMBL" id="EFN75810.1"/>
    </source>
</evidence>
<feature type="region of interest" description="Disordered" evidence="1">
    <location>
        <begin position="1"/>
        <end position="45"/>
    </location>
</feature>
<name>E2C8C0_HARSA</name>
<dbReference type="InParanoid" id="E2C8C0"/>